<dbReference type="PANTHER" id="PTHR43435">
    <property type="entry name" value="RIBULOKINASE"/>
    <property type="match status" value="1"/>
</dbReference>
<proteinExistence type="inferred from homology"/>
<evidence type="ECO:0000313" key="6">
    <source>
        <dbReference type="EMBL" id="MDQ7246258.1"/>
    </source>
</evidence>
<dbReference type="PIRSF" id="PIRSF000538">
    <property type="entry name" value="GlpK"/>
    <property type="match status" value="1"/>
</dbReference>
<dbReference type="InterPro" id="IPR018484">
    <property type="entry name" value="FGGY_N"/>
</dbReference>
<dbReference type="RefSeq" id="WP_379953636.1">
    <property type="nucleotide sequence ID" value="NZ_JAUYVI010000001.1"/>
</dbReference>
<dbReference type="InterPro" id="IPR018485">
    <property type="entry name" value="FGGY_C"/>
</dbReference>
<comment type="caution">
    <text evidence="6">The sequence shown here is derived from an EMBL/GenBank/DDBJ whole genome shotgun (WGS) entry which is preliminary data.</text>
</comment>
<gene>
    <name evidence="6" type="ORF">Q8A70_01210</name>
</gene>
<reference evidence="7" key="1">
    <citation type="submission" date="2023-08" db="EMBL/GenBank/DDBJ databases">
        <title>Rhodospirillaceae gen. nov., a novel taxon isolated from the Yangtze River Yuezi River estuary sludge.</title>
        <authorList>
            <person name="Ruan L."/>
        </authorList>
    </citation>
    <scope>NUCLEOTIDE SEQUENCE [LARGE SCALE GENOMIC DNA]</scope>
    <source>
        <strain evidence="7">R-7</strain>
    </source>
</reference>
<evidence type="ECO:0000313" key="7">
    <source>
        <dbReference type="Proteomes" id="UP001230156"/>
    </source>
</evidence>
<dbReference type="InterPro" id="IPR043129">
    <property type="entry name" value="ATPase_NBD"/>
</dbReference>
<dbReference type="SUPFAM" id="SSF53067">
    <property type="entry name" value="Actin-like ATPase domain"/>
    <property type="match status" value="2"/>
</dbReference>
<dbReference type="CDD" id="cd07782">
    <property type="entry name" value="ASKHA_NBD_FGGY_D-RBK"/>
    <property type="match status" value="1"/>
</dbReference>
<dbReference type="Pfam" id="PF00370">
    <property type="entry name" value="FGGY_N"/>
    <property type="match status" value="1"/>
</dbReference>
<dbReference type="InterPro" id="IPR006003">
    <property type="entry name" value="FGGY_RbtK-like"/>
</dbReference>
<keyword evidence="3 6" id="KW-0418">Kinase</keyword>
<comment type="similarity">
    <text evidence="1">Belongs to the FGGY kinase family.</text>
</comment>
<dbReference type="EMBL" id="JAUYVI010000001">
    <property type="protein sequence ID" value="MDQ7246258.1"/>
    <property type="molecule type" value="Genomic_DNA"/>
</dbReference>
<dbReference type="Pfam" id="PF02782">
    <property type="entry name" value="FGGY_C"/>
    <property type="match status" value="1"/>
</dbReference>
<name>A0ABU0YEW3_9PROT</name>
<evidence type="ECO:0000259" key="5">
    <source>
        <dbReference type="Pfam" id="PF02782"/>
    </source>
</evidence>
<feature type="domain" description="Carbohydrate kinase FGGY C-terminal" evidence="5">
    <location>
        <begin position="283"/>
        <end position="491"/>
    </location>
</feature>
<keyword evidence="7" id="KW-1185">Reference proteome</keyword>
<dbReference type="Proteomes" id="UP001230156">
    <property type="component" value="Unassembled WGS sequence"/>
</dbReference>
<evidence type="ECO:0000256" key="2">
    <source>
        <dbReference type="ARBA" id="ARBA00022679"/>
    </source>
</evidence>
<dbReference type="GO" id="GO:0016301">
    <property type="term" value="F:kinase activity"/>
    <property type="evidence" value="ECO:0007669"/>
    <property type="project" value="UniProtKB-KW"/>
</dbReference>
<dbReference type="PANTHER" id="PTHR43435:SF4">
    <property type="entry name" value="FGGY CARBOHYDRATE KINASE DOMAIN-CONTAINING PROTEIN"/>
    <property type="match status" value="1"/>
</dbReference>
<keyword evidence="2 6" id="KW-0808">Transferase</keyword>
<dbReference type="NCBIfam" id="TIGR01315">
    <property type="entry name" value="5C_CHO_kinase"/>
    <property type="match status" value="1"/>
</dbReference>
<dbReference type="Gene3D" id="3.30.420.40">
    <property type="match status" value="1"/>
</dbReference>
<evidence type="ECO:0000259" key="4">
    <source>
        <dbReference type="Pfam" id="PF00370"/>
    </source>
</evidence>
<evidence type="ECO:0000256" key="3">
    <source>
        <dbReference type="ARBA" id="ARBA00022777"/>
    </source>
</evidence>
<sequence>MRGESGRAFIGVDVGTASARAGIFDPAGRLLATARHPIKVWHEPGDIVEQSSEDIWQACATAIRAAMAEAKLAPDAIAGIGFDATCSLVVLGDNDRPLTVSRSGDPQRNIIVWMDHRAVEQADRISKTGHPVLRHVGGIISPEMETPKILWLKEHLPATYAAARQYFDLADYLTWRASGDAARSICTVTCKWTYLAHGGGWHDGYFREVGLGELIADDHARIGNRIVEPATALGAGLTAEAAADLGLKPGTPVAASLIDAHAGAVGTIGGLVGNEPVDALDRLAYIMGTSACIMASTAEPRFVPGVWGPYFSAMLPGRWLNEGGQSAAGAGIDHLVRAHPGYAEAAVAAEQAGYGILEFLERRVLARSPSLSDAARLAKDYHVLPEFLGNRSPFADPDARAIMAGLDLERTIESLEALYVAGLCGLAYGLADVVDAMRAQGIQCGLMVISGGAAKSPLVRQIMADTTGLAVALPATPEPVLLGSAMLGAVAGGAYESIDAAMHAMSKLGEIAAPDAGLSGFHAAKRKVHHLLQVMDRESRAVMKAV</sequence>
<accession>A0ABU0YEW3</accession>
<evidence type="ECO:0000256" key="1">
    <source>
        <dbReference type="ARBA" id="ARBA00009156"/>
    </source>
</evidence>
<dbReference type="EC" id="2.7.1.-" evidence="6"/>
<dbReference type="Gene3D" id="1.20.58.2240">
    <property type="match status" value="1"/>
</dbReference>
<feature type="domain" description="Carbohydrate kinase FGGY N-terminal" evidence="4">
    <location>
        <begin position="9"/>
        <end position="266"/>
    </location>
</feature>
<organism evidence="6 7">
    <name type="scientific">Dongia sedimenti</name>
    <dbReference type="NCBI Taxonomy" id="3064282"/>
    <lineage>
        <taxon>Bacteria</taxon>
        <taxon>Pseudomonadati</taxon>
        <taxon>Pseudomonadota</taxon>
        <taxon>Alphaproteobacteria</taxon>
        <taxon>Rhodospirillales</taxon>
        <taxon>Dongiaceae</taxon>
        <taxon>Dongia</taxon>
    </lineage>
</organism>
<dbReference type="InterPro" id="IPR000577">
    <property type="entry name" value="Carb_kinase_FGGY"/>
</dbReference>
<protein>
    <submittedName>
        <fullName evidence="6">FGGY-family carbohydrate kinase</fullName>
        <ecNumber evidence="6">2.7.1.-</ecNumber>
    </submittedName>
</protein>